<evidence type="ECO:0000313" key="1">
    <source>
        <dbReference type="EMBL" id="MBA3925531.1"/>
    </source>
</evidence>
<organism evidence="1 2">
    <name type="scientific">Listeria rustica</name>
    <dbReference type="NCBI Taxonomy" id="2713503"/>
    <lineage>
        <taxon>Bacteria</taxon>
        <taxon>Bacillati</taxon>
        <taxon>Bacillota</taxon>
        <taxon>Bacilli</taxon>
        <taxon>Bacillales</taxon>
        <taxon>Listeriaceae</taxon>
        <taxon>Listeria</taxon>
    </lineage>
</organism>
<name>A0A7W1YFE3_9LIST</name>
<reference evidence="1 2" key="2">
    <citation type="submission" date="2020-08" db="EMBL/GenBank/DDBJ databases">
        <title>Listeria ohnekaius sp. nov. and Listeria portnoyii sp. nov. isolated from non-agricultural and natural environments.</title>
        <authorList>
            <person name="Weller D."/>
            <person name="Belias A.M."/>
            <person name="Liao J."/>
            <person name="Guo S."/>
            <person name="Orsi R.H."/>
            <person name="Wiedmann M."/>
        </authorList>
    </citation>
    <scope>NUCLEOTIDE SEQUENCE [LARGE SCALE GENOMIC DNA]</scope>
    <source>
        <strain evidence="1 2">FSL W9-0585</strain>
    </source>
</reference>
<evidence type="ECO:0000313" key="2">
    <source>
        <dbReference type="Proteomes" id="UP000548787"/>
    </source>
</evidence>
<proteinExistence type="predicted"/>
<comment type="caution">
    <text evidence="1">The sequence shown here is derived from an EMBL/GenBank/DDBJ whole genome shotgun (WGS) entry which is preliminary data.</text>
</comment>
<protein>
    <submittedName>
        <fullName evidence="1">Uncharacterized protein</fullName>
    </submittedName>
</protein>
<dbReference type="EMBL" id="JABJVM010000003">
    <property type="protein sequence ID" value="MBA3925531.1"/>
    <property type="molecule type" value="Genomic_DNA"/>
</dbReference>
<dbReference type="Proteomes" id="UP000548787">
    <property type="component" value="Unassembled WGS sequence"/>
</dbReference>
<sequence>MNEIMNVVKKPIPAVAVEYTGKNVESVQGLLALAGSVEKFETCFSFQDDELYVNTLEGEHHVTVGSFVIRGNFDDFWSIKKEIFEATYEIQKKEEYSETFGYTGDFRDGTQPR</sequence>
<accession>A0A7W1YFE3</accession>
<gene>
    <name evidence="1" type="ORF">HPK16_04165</name>
</gene>
<reference evidence="1 2" key="1">
    <citation type="submission" date="2020-05" db="EMBL/GenBank/DDBJ databases">
        <authorList>
            <person name="Carlin C.R."/>
        </authorList>
    </citation>
    <scope>NUCLEOTIDE SEQUENCE [LARGE SCALE GENOMIC DNA]</scope>
    <source>
        <strain evidence="1 2">FSL W9-0585</strain>
    </source>
</reference>
<keyword evidence="2" id="KW-1185">Reference proteome</keyword>
<dbReference type="RefSeq" id="WP_181675754.1">
    <property type="nucleotide sequence ID" value="NZ_JABJVM010000003.1"/>
</dbReference>
<dbReference type="AlphaFoldDB" id="A0A7W1YFE3"/>